<evidence type="ECO:0000256" key="1">
    <source>
        <dbReference type="ARBA" id="ARBA00001917"/>
    </source>
</evidence>
<dbReference type="RefSeq" id="WP_227262214.1">
    <property type="nucleotide sequence ID" value="NZ_BAAADU010000002.1"/>
</dbReference>
<comment type="similarity">
    <text evidence="4">Belongs to the flavoredoxin family.</text>
</comment>
<dbReference type="Gene3D" id="2.30.110.10">
    <property type="entry name" value="Electron Transport, Fmn-binding Protein, Chain A"/>
    <property type="match status" value="1"/>
</dbReference>
<keyword evidence="7" id="KW-1185">Reference proteome</keyword>
<dbReference type="SMART" id="SM00903">
    <property type="entry name" value="Flavin_Reduct"/>
    <property type="match status" value="1"/>
</dbReference>
<dbReference type="Pfam" id="PF01613">
    <property type="entry name" value="Flavin_Reduct"/>
    <property type="match status" value="1"/>
</dbReference>
<keyword evidence="3" id="KW-0288">FMN</keyword>
<reference evidence="6 7" key="1">
    <citation type="journal article" date="2019" name="Int. J. Syst. Evol. Microbiol.">
        <title>The Global Catalogue of Microorganisms (GCM) 10K type strain sequencing project: providing services to taxonomists for standard genome sequencing and annotation.</title>
        <authorList>
            <consortium name="The Broad Institute Genomics Platform"/>
            <consortium name="The Broad Institute Genome Sequencing Center for Infectious Disease"/>
            <person name="Wu L."/>
            <person name="Ma J."/>
        </authorList>
    </citation>
    <scope>NUCLEOTIDE SEQUENCE [LARGE SCALE GENOMIC DNA]</scope>
    <source>
        <strain evidence="6 7">JCM 16327</strain>
    </source>
</reference>
<dbReference type="Proteomes" id="UP001500194">
    <property type="component" value="Unassembled WGS sequence"/>
</dbReference>
<sequence length="194" mass="21448">MEYAPDEVGSMYRTLSGAVVPRPIAWVSSTSADGVDNLAPYSFFNVVSVEPPTVMFSPLDTDERSKDTTRNVRETEEFVVNVVTGESVEAMNETSATLRADESEFEHAGVTRVESERVRPPRVAESPVNFECSLYDTLRVGDSVLVVGEVEYVHVDDALAPDGELDVRELDAVGRLAGSFYSYTRDRFSLERPP</sequence>
<dbReference type="PANTHER" id="PTHR33798:SF5">
    <property type="entry name" value="FLAVIN REDUCTASE LIKE DOMAIN-CONTAINING PROTEIN"/>
    <property type="match status" value="1"/>
</dbReference>
<evidence type="ECO:0000313" key="7">
    <source>
        <dbReference type="Proteomes" id="UP001500194"/>
    </source>
</evidence>
<dbReference type="EMBL" id="BAAADU010000002">
    <property type="protein sequence ID" value="GAA0659308.1"/>
    <property type="molecule type" value="Genomic_DNA"/>
</dbReference>
<evidence type="ECO:0000256" key="4">
    <source>
        <dbReference type="ARBA" id="ARBA00038054"/>
    </source>
</evidence>
<proteinExistence type="inferred from homology"/>
<accession>A0AAV3T4C3</accession>
<name>A0AAV3T4C3_9EURY</name>
<dbReference type="GeneID" id="68572836"/>
<evidence type="ECO:0000256" key="3">
    <source>
        <dbReference type="ARBA" id="ARBA00022643"/>
    </source>
</evidence>
<comment type="caution">
    <text evidence="6">The sequence shown here is derived from an EMBL/GenBank/DDBJ whole genome shotgun (WGS) entry which is preliminary data.</text>
</comment>
<dbReference type="SUPFAM" id="SSF50475">
    <property type="entry name" value="FMN-binding split barrel"/>
    <property type="match status" value="1"/>
</dbReference>
<organism evidence="6 7">
    <name type="scientific">Salarchaeum japonicum</name>
    <dbReference type="NCBI Taxonomy" id="555573"/>
    <lineage>
        <taxon>Archaea</taxon>
        <taxon>Methanobacteriati</taxon>
        <taxon>Methanobacteriota</taxon>
        <taxon>Stenosarchaea group</taxon>
        <taxon>Halobacteria</taxon>
        <taxon>Halobacteriales</taxon>
        <taxon>Halobacteriaceae</taxon>
    </lineage>
</organism>
<dbReference type="GO" id="GO:0010181">
    <property type="term" value="F:FMN binding"/>
    <property type="evidence" value="ECO:0007669"/>
    <property type="project" value="InterPro"/>
</dbReference>
<feature type="domain" description="Flavin reductase like" evidence="5">
    <location>
        <begin position="17"/>
        <end position="175"/>
    </location>
</feature>
<keyword evidence="2" id="KW-0285">Flavoprotein</keyword>
<dbReference type="InterPro" id="IPR012349">
    <property type="entry name" value="Split_barrel_FMN-bd"/>
</dbReference>
<comment type="cofactor">
    <cofactor evidence="1">
        <name>FMN</name>
        <dbReference type="ChEBI" id="CHEBI:58210"/>
    </cofactor>
</comment>
<protein>
    <submittedName>
        <fullName evidence="6">Flavin reductase family protein</fullName>
    </submittedName>
</protein>
<dbReference type="AlphaFoldDB" id="A0AAV3T4C3"/>
<evidence type="ECO:0000256" key="2">
    <source>
        <dbReference type="ARBA" id="ARBA00022630"/>
    </source>
</evidence>
<evidence type="ECO:0000259" key="5">
    <source>
        <dbReference type="SMART" id="SM00903"/>
    </source>
</evidence>
<gene>
    <name evidence="6" type="ORF">GCM10009019_24770</name>
</gene>
<evidence type="ECO:0000313" key="6">
    <source>
        <dbReference type="EMBL" id="GAA0659308.1"/>
    </source>
</evidence>
<dbReference type="InterPro" id="IPR002563">
    <property type="entry name" value="Flavin_Rdtase-like_dom"/>
</dbReference>
<dbReference type="PANTHER" id="PTHR33798">
    <property type="entry name" value="FLAVOPROTEIN OXYGENASE"/>
    <property type="match status" value="1"/>
</dbReference>